<dbReference type="Gene3D" id="1.20.1070.10">
    <property type="entry name" value="Rhodopsin 7-helix transmembrane proteins"/>
    <property type="match status" value="1"/>
</dbReference>
<feature type="compositionally biased region" description="Low complexity" evidence="5">
    <location>
        <begin position="423"/>
        <end position="438"/>
    </location>
</feature>
<keyword evidence="2 6" id="KW-0812">Transmembrane</keyword>
<dbReference type="SUPFAM" id="SSF81321">
    <property type="entry name" value="Family A G protein-coupled receptor-like"/>
    <property type="match status" value="1"/>
</dbReference>
<sequence length="578" mass="64201">MNRLSVGEQPASFQLQQQQLSQELLAHFFHYSRRWEHHGGKSLDGGDYNYNDSTAFYGSGGGSAEGIGGGTGGFDGGAYSIWDSQEMMAFINETLLGTSSSASLAYDMEEDIMMTDPFINGSRPFGGDYFKAFQEAYFPVHGYLAIIISIFGIVSNVINIAVLSQKNMVTPTNAILTALALVDVLVMLTYVPFALHQYILKGGTAITPDAWRSYGWMVFICFNINFTIVCHTISVWLTITLAVFRYIAITFPAKVQDYCSMKRAIMGIVMAFICTAVICTPSYLSVQVSQMSERDARRQMDWIYERDGYVTMYRIDESDLSKNNSNIPRIISFYAFSVLAKLVPCVVLTWLSIQLVRALVQAERRRFQLKNPNGLPPRRLPAAPGFSTNGSGQRGSLAPSTKTATEATHFLAPPPGGTAAMRSHSNSLSGGTNNTTTNKQAKAPPAGRDRTTRMLLAILVCFLITEFPSGLVALFSCFSPNFFSFVYGPLGDLMDILALINSSVNFILYCSMSRQFRKTFCHMFVPRNITQWWKGWKVRRYGGTLPVAMTERTVTYYPVITKTTGASKLTRDEDMDES</sequence>
<feature type="transmembrane region" description="Helical" evidence="6">
    <location>
        <begin position="215"/>
        <end position="244"/>
    </location>
</feature>
<evidence type="ECO:0000313" key="8">
    <source>
        <dbReference type="EMBL" id="OWA50604.1"/>
    </source>
</evidence>
<evidence type="ECO:0000259" key="7">
    <source>
        <dbReference type="PROSITE" id="PS50262"/>
    </source>
</evidence>
<reference evidence="9" key="1">
    <citation type="submission" date="2017-01" db="EMBL/GenBank/DDBJ databases">
        <title>Comparative genomics of anhydrobiosis in the tardigrade Hypsibius dujardini.</title>
        <authorList>
            <person name="Yoshida Y."/>
            <person name="Koutsovoulos G."/>
            <person name="Laetsch D."/>
            <person name="Stevens L."/>
            <person name="Kumar S."/>
            <person name="Horikawa D."/>
            <person name="Ishino K."/>
            <person name="Komine S."/>
            <person name="Tomita M."/>
            <person name="Blaxter M."/>
            <person name="Arakawa K."/>
        </authorList>
    </citation>
    <scope>NUCLEOTIDE SEQUENCE [LARGE SCALE GENOMIC DNA]</scope>
    <source>
        <strain evidence="9">Z151</strain>
    </source>
</reference>
<feature type="transmembrane region" description="Helical" evidence="6">
    <location>
        <begin position="174"/>
        <end position="195"/>
    </location>
</feature>
<dbReference type="AlphaFoldDB" id="A0A9X6NJN8"/>
<evidence type="ECO:0000256" key="3">
    <source>
        <dbReference type="ARBA" id="ARBA00022989"/>
    </source>
</evidence>
<dbReference type="GO" id="GO:0005886">
    <property type="term" value="C:plasma membrane"/>
    <property type="evidence" value="ECO:0007669"/>
    <property type="project" value="TreeGrafter"/>
</dbReference>
<dbReference type="GO" id="GO:0008528">
    <property type="term" value="F:G protein-coupled peptide receptor activity"/>
    <property type="evidence" value="ECO:0007669"/>
    <property type="project" value="TreeGrafter"/>
</dbReference>
<proteinExistence type="predicted"/>
<evidence type="ECO:0000313" key="9">
    <source>
        <dbReference type="Proteomes" id="UP000192578"/>
    </source>
</evidence>
<keyword evidence="3 6" id="KW-1133">Transmembrane helix</keyword>
<feature type="transmembrane region" description="Helical" evidence="6">
    <location>
        <begin position="140"/>
        <end position="162"/>
    </location>
</feature>
<feature type="transmembrane region" description="Helical" evidence="6">
    <location>
        <begin position="454"/>
        <end position="476"/>
    </location>
</feature>
<dbReference type="InterPro" id="IPR053219">
    <property type="entry name" value="GPCR_Dmsr-1"/>
</dbReference>
<feature type="transmembrane region" description="Helical" evidence="6">
    <location>
        <begin position="264"/>
        <end position="284"/>
    </location>
</feature>
<feature type="region of interest" description="Disordered" evidence="5">
    <location>
        <begin position="370"/>
        <end position="447"/>
    </location>
</feature>
<gene>
    <name evidence="8" type="ORF">BV898_15115</name>
</gene>
<dbReference type="Proteomes" id="UP000192578">
    <property type="component" value="Unassembled WGS sequence"/>
</dbReference>
<organism evidence="8 9">
    <name type="scientific">Hypsibius exemplaris</name>
    <name type="common">Freshwater tardigrade</name>
    <dbReference type="NCBI Taxonomy" id="2072580"/>
    <lineage>
        <taxon>Eukaryota</taxon>
        <taxon>Metazoa</taxon>
        <taxon>Ecdysozoa</taxon>
        <taxon>Tardigrada</taxon>
        <taxon>Eutardigrada</taxon>
        <taxon>Parachela</taxon>
        <taxon>Hypsibioidea</taxon>
        <taxon>Hypsibiidae</taxon>
        <taxon>Hypsibius</taxon>
    </lineage>
</organism>
<dbReference type="CDD" id="cd14978">
    <property type="entry name" value="7tmA_FMRFamide_R-like"/>
    <property type="match status" value="1"/>
</dbReference>
<protein>
    <submittedName>
        <fullName evidence="8">Sex peptide receptor</fullName>
    </submittedName>
</protein>
<dbReference type="PRINTS" id="PR00237">
    <property type="entry name" value="GPCRRHODOPSN"/>
</dbReference>
<keyword evidence="8" id="KW-0675">Receptor</keyword>
<feature type="domain" description="G-protein coupled receptors family 1 profile" evidence="7">
    <location>
        <begin position="155"/>
        <end position="509"/>
    </location>
</feature>
<dbReference type="InterPro" id="IPR000276">
    <property type="entry name" value="GPCR_Rhodpsn"/>
</dbReference>
<dbReference type="OrthoDB" id="5864054at2759"/>
<dbReference type="Pfam" id="PF00001">
    <property type="entry name" value="7tm_1"/>
    <property type="match status" value="1"/>
</dbReference>
<evidence type="ECO:0000256" key="5">
    <source>
        <dbReference type="SAM" id="MobiDB-lite"/>
    </source>
</evidence>
<dbReference type="PANTHER" id="PTHR46273:SF4">
    <property type="entry name" value="AT19640P"/>
    <property type="match status" value="1"/>
</dbReference>
<evidence type="ECO:0000256" key="1">
    <source>
        <dbReference type="ARBA" id="ARBA00004370"/>
    </source>
</evidence>
<comment type="subcellular location">
    <subcellularLocation>
        <location evidence="1">Membrane</location>
    </subcellularLocation>
</comment>
<name>A0A9X6NJN8_HYPEX</name>
<keyword evidence="4 6" id="KW-0472">Membrane</keyword>
<evidence type="ECO:0000256" key="6">
    <source>
        <dbReference type="SAM" id="Phobius"/>
    </source>
</evidence>
<keyword evidence="9" id="KW-1185">Reference proteome</keyword>
<feature type="transmembrane region" description="Helical" evidence="6">
    <location>
        <begin position="331"/>
        <end position="360"/>
    </location>
</feature>
<feature type="transmembrane region" description="Helical" evidence="6">
    <location>
        <begin position="496"/>
        <end position="512"/>
    </location>
</feature>
<accession>A0A9X6NJN8</accession>
<dbReference type="InterPro" id="IPR017452">
    <property type="entry name" value="GPCR_Rhodpsn_7TM"/>
</dbReference>
<comment type="caution">
    <text evidence="8">The sequence shown here is derived from an EMBL/GenBank/DDBJ whole genome shotgun (WGS) entry which is preliminary data.</text>
</comment>
<dbReference type="EMBL" id="MTYJ01000197">
    <property type="protein sequence ID" value="OWA50604.1"/>
    <property type="molecule type" value="Genomic_DNA"/>
</dbReference>
<dbReference type="PROSITE" id="PS50262">
    <property type="entry name" value="G_PROTEIN_RECEP_F1_2"/>
    <property type="match status" value="1"/>
</dbReference>
<evidence type="ECO:0000256" key="4">
    <source>
        <dbReference type="ARBA" id="ARBA00023136"/>
    </source>
</evidence>
<evidence type="ECO:0000256" key="2">
    <source>
        <dbReference type="ARBA" id="ARBA00022692"/>
    </source>
</evidence>
<dbReference type="PANTHER" id="PTHR46273">
    <property type="entry name" value="MYOSUPPRESSIN RECEPTOR 1, ISOFORM B-RELATED"/>
    <property type="match status" value="1"/>
</dbReference>